<evidence type="ECO:0000256" key="3">
    <source>
        <dbReference type="SAM" id="MobiDB-lite"/>
    </source>
</evidence>
<feature type="coiled-coil region" evidence="2">
    <location>
        <begin position="268"/>
        <end position="299"/>
    </location>
</feature>
<dbReference type="InterPro" id="IPR011990">
    <property type="entry name" value="TPR-like_helical_dom_sf"/>
</dbReference>
<feature type="compositionally biased region" description="Basic and acidic residues" evidence="3">
    <location>
        <begin position="36"/>
        <end position="58"/>
    </location>
</feature>
<dbReference type="EMBL" id="VJMJ01000032">
    <property type="protein sequence ID" value="KAF0741990.1"/>
    <property type="molecule type" value="Genomic_DNA"/>
</dbReference>
<dbReference type="InterPro" id="IPR039740">
    <property type="entry name" value="CNOT10"/>
</dbReference>
<dbReference type="PANTHER" id="PTHR12979:SF5">
    <property type="entry name" value="CCR4-NOT TRANSCRIPTION COMPLEX SUBUNIT 10"/>
    <property type="match status" value="1"/>
</dbReference>
<protein>
    <recommendedName>
        <fullName evidence="6">CCR4-NOT transcription complex subunit 10</fullName>
    </recommendedName>
</protein>
<dbReference type="InterPro" id="IPR019734">
    <property type="entry name" value="TPR_rpt"/>
</dbReference>
<comment type="caution">
    <text evidence="4">The sequence shown here is derived from an EMBL/GenBank/DDBJ whole genome shotgun (WGS) entry which is preliminary data.</text>
</comment>
<organism evidence="4 5">
    <name type="scientific">Aphanomyces euteiches</name>
    <dbReference type="NCBI Taxonomy" id="100861"/>
    <lineage>
        <taxon>Eukaryota</taxon>
        <taxon>Sar</taxon>
        <taxon>Stramenopiles</taxon>
        <taxon>Oomycota</taxon>
        <taxon>Saprolegniomycetes</taxon>
        <taxon>Saprolegniales</taxon>
        <taxon>Verrucalvaceae</taxon>
        <taxon>Aphanomyces</taxon>
    </lineage>
</organism>
<evidence type="ECO:0000313" key="5">
    <source>
        <dbReference type="Proteomes" id="UP000481153"/>
    </source>
</evidence>
<sequence>MDGGSNLSSVAQRAQANFAAGKYAEAVDLLSQLSSWEERGSEKKDDKKAKDAGKDKGGPMKTRVQHNLALSQLLAGKSKFADFENVVMHLLSEMQVSVSQMQQSQGDSGSNAMLGLGMKLRKDKDWDDEQDGFDSVKGNSVFSGMNLSFQTLAMERDASLLRYNLALVYFRQKKYAAAVSTLDVLLRAIEPMDENVAMHICFLYLDVILHCSRSSSISESAPLRHKAQAIITYLESPHGFNGVIAPSTEDQKSKSAFEANVVEFKFRLHLYKAKLALLHDNLKNAKKEVKTAMEIFQKEIKSKEKPGDTINAVAVPIGVGSIFHPPLSVQNSSALFLKANMEYLRRNFKKCIKLVASCKRQSVDEPIFLNNLGCIHNQMGHHQAAQSYFAKALEATSPRPKPGSKATEPSSSPLSTSTQAEILYNNGLQLLVLKKYALAFRCLHAASKMFFNRPKLWLRLGECCTASYAAQRESIPSEYKNSLVSSVVGHGAHRRVVLPVRSPTDEITVDTTTTSDAVPTMNLPFAVKCFRNALLLSQQMLEAKSSEPVSALSDQSAGEGANGDAPRSLSLVESLDLLRQKALVNLVYSYLSMNAPELAISTAKELLALGTCTAANRFLVRSYYAEALCMLSRSSEASVYLKPNEMVTLADEYAREAKIDASTAQAHLHVNIATAAIFQKNTSVADQSVAQAVRLAPTSRHTLELLVYVLLRKGNTKKAMQVLKEARVVN</sequence>
<reference evidence="4 5" key="1">
    <citation type="submission" date="2019-07" db="EMBL/GenBank/DDBJ databases">
        <title>Genomics analysis of Aphanomyces spp. identifies a new class of oomycete effector associated with host adaptation.</title>
        <authorList>
            <person name="Gaulin E."/>
        </authorList>
    </citation>
    <scope>NUCLEOTIDE SEQUENCE [LARGE SCALE GENOMIC DNA]</scope>
    <source>
        <strain evidence="4 5">ATCC 201684</strain>
    </source>
</reference>
<dbReference type="Pfam" id="PF13432">
    <property type="entry name" value="TPR_16"/>
    <property type="match status" value="1"/>
</dbReference>
<accession>A0A6G0XNT9</accession>
<gene>
    <name evidence="4" type="ORF">Ae201684_002931</name>
</gene>
<dbReference type="PANTHER" id="PTHR12979">
    <property type="entry name" value="CCR4-NOT TRANSCRIPTION COMPLEX SUBUNIT 10"/>
    <property type="match status" value="1"/>
</dbReference>
<keyword evidence="2" id="KW-0175">Coiled coil</keyword>
<evidence type="ECO:0000256" key="2">
    <source>
        <dbReference type="SAM" id="Coils"/>
    </source>
</evidence>
<dbReference type="Proteomes" id="UP000481153">
    <property type="component" value="Unassembled WGS sequence"/>
</dbReference>
<comment type="similarity">
    <text evidence="1">Belongs to the CNOT10 family.</text>
</comment>
<dbReference type="GO" id="GO:0017148">
    <property type="term" value="P:negative regulation of translation"/>
    <property type="evidence" value="ECO:0007669"/>
    <property type="project" value="TreeGrafter"/>
</dbReference>
<dbReference type="SMART" id="SM00028">
    <property type="entry name" value="TPR"/>
    <property type="match status" value="4"/>
</dbReference>
<feature type="region of interest" description="Disordered" evidence="3">
    <location>
        <begin position="36"/>
        <end position="63"/>
    </location>
</feature>
<dbReference type="GO" id="GO:0006402">
    <property type="term" value="P:mRNA catabolic process"/>
    <property type="evidence" value="ECO:0007669"/>
    <property type="project" value="TreeGrafter"/>
</dbReference>
<dbReference type="GO" id="GO:0030014">
    <property type="term" value="C:CCR4-NOT complex"/>
    <property type="evidence" value="ECO:0007669"/>
    <property type="project" value="InterPro"/>
</dbReference>
<dbReference type="AlphaFoldDB" id="A0A6G0XNT9"/>
<keyword evidence="5" id="KW-1185">Reference proteome</keyword>
<proteinExistence type="inferred from homology"/>
<dbReference type="VEuPathDB" id="FungiDB:AeMF1_014027"/>
<evidence type="ECO:0008006" key="6">
    <source>
        <dbReference type="Google" id="ProtNLM"/>
    </source>
</evidence>
<evidence type="ECO:0000313" key="4">
    <source>
        <dbReference type="EMBL" id="KAF0741990.1"/>
    </source>
</evidence>
<dbReference type="SUPFAM" id="SSF48452">
    <property type="entry name" value="TPR-like"/>
    <property type="match status" value="3"/>
</dbReference>
<dbReference type="Pfam" id="PF13181">
    <property type="entry name" value="TPR_8"/>
    <property type="match status" value="1"/>
</dbReference>
<name>A0A6G0XNT9_9STRA</name>
<evidence type="ECO:0000256" key="1">
    <source>
        <dbReference type="ARBA" id="ARBA00010080"/>
    </source>
</evidence>
<feature type="region of interest" description="Disordered" evidence="3">
    <location>
        <begin position="396"/>
        <end position="415"/>
    </location>
</feature>
<dbReference type="Gene3D" id="1.25.40.10">
    <property type="entry name" value="Tetratricopeptide repeat domain"/>
    <property type="match status" value="2"/>
</dbReference>